<organism evidence="3 4">
    <name type="scientific">Candidatus Moanibacter tarae</name>
    <dbReference type="NCBI Taxonomy" id="2200854"/>
    <lineage>
        <taxon>Bacteria</taxon>
        <taxon>Pseudomonadati</taxon>
        <taxon>Verrucomicrobiota</taxon>
        <taxon>Opitutia</taxon>
        <taxon>Puniceicoccales</taxon>
        <taxon>Puniceicoccales incertae sedis</taxon>
        <taxon>Candidatus Moanibacter</taxon>
    </lineage>
</organism>
<sequence>MRFLPIAFLFLSVNSLAACTSCFGKVTGNLANGLNMALIFLLCVTAAVLAGFASFFIYLWRQSKLVKISNPITRIDVKNTQPSGEL</sequence>
<dbReference type="Proteomes" id="UP000247465">
    <property type="component" value="Chromosome"/>
</dbReference>
<name>A0A2Z4AB71_9BACT</name>
<gene>
    <name evidence="3" type="ORF">DF168_00339</name>
</gene>
<dbReference type="EMBL" id="CP029803">
    <property type="protein sequence ID" value="AWT59159.1"/>
    <property type="molecule type" value="Genomic_DNA"/>
</dbReference>
<keyword evidence="2" id="KW-0732">Signal</keyword>
<reference evidence="3 4" key="1">
    <citation type="submission" date="2018-06" db="EMBL/GenBank/DDBJ databases">
        <title>Draft Genome Sequence of a Novel Marine Bacterium Related to the Verrucomicrobia.</title>
        <authorList>
            <person name="Vosseberg J."/>
            <person name="Martijn J."/>
            <person name="Ettema T.J.G."/>
        </authorList>
    </citation>
    <scope>NUCLEOTIDE SEQUENCE [LARGE SCALE GENOMIC DNA]</scope>
    <source>
        <strain evidence="3">TARA_B100001123</strain>
    </source>
</reference>
<keyword evidence="1" id="KW-0472">Membrane</keyword>
<feature type="chain" id="PRO_5016392665" evidence="2">
    <location>
        <begin position="18"/>
        <end position="86"/>
    </location>
</feature>
<evidence type="ECO:0000256" key="1">
    <source>
        <dbReference type="SAM" id="Phobius"/>
    </source>
</evidence>
<accession>A0A2Z4AB71</accession>
<keyword evidence="1" id="KW-0812">Transmembrane</keyword>
<proteinExistence type="predicted"/>
<evidence type="ECO:0000313" key="4">
    <source>
        <dbReference type="Proteomes" id="UP000247465"/>
    </source>
</evidence>
<evidence type="ECO:0000256" key="2">
    <source>
        <dbReference type="SAM" id="SignalP"/>
    </source>
</evidence>
<dbReference type="KEGG" id="mtar:DF168_00339"/>
<evidence type="ECO:0000313" key="3">
    <source>
        <dbReference type="EMBL" id="AWT59159.1"/>
    </source>
</evidence>
<protein>
    <submittedName>
        <fullName evidence="3">Uncharacterized protein</fullName>
    </submittedName>
</protein>
<feature type="signal peptide" evidence="2">
    <location>
        <begin position="1"/>
        <end position="17"/>
    </location>
</feature>
<feature type="transmembrane region" description="Helical" evidence="1">
    <location>
        <begin position="34"/>
        <end position="60"/>
    </location>
</feature>
<dbReference type="PROSITE" id="PS51257">
    <property type="entry name" value="PROKAR_LIPOPROTEIN"/>
    <property type="match status" value="1"/>
</dbReference>
<keyword evidence="1" id="KW-1133">Transmembrane helix</keyword>
<dbReference type="AlphaFoldDB" id="A0A2Z4AB71"/>